<comment type="similarity">
    <text evidence="2">Belongs to the class-V pyridoxal-phosphate-dependent aminotransferase family. NifS/IscS subfamily.</text>
</comment>
<sequence>RVSDLRLVSPIVTGGDQEFGLRAGTENVPLIAGFAKAVELAAGKREKNRTYVARIRELFLKELKRARAKARPNVPLTDTAPHILNLRFTGVAAEELLVWLDLAGVAVSAGSACTARAALPSHVLLAMGVPRREVEKSIRVSFGVATTAAEVREAARRFAQINDIVSR</sequence>
<proteinExistence type="inferred from homology"/>
<comment type="caution">
    <text evidence="5">The sequence shown here is derived from an EMBL/GenBank/DDBJ whole genome shotgun (WGS) entry which is preliminary data.</text>
</comment>
<dbReference type="GO" id="GO:0031071">
    <property type="term" value="F:cysteine desulfurase activity"/>
    <property type="evidence" value="ECO:0007669"/>
    <property type="project" value="UniProtKB-EC"/>
</dbReference>
<evidence type="ECO:0000256" key="1">
    <source>
        <dbReference type="ARBA" id="ARBA00001933"/>
    </source>
</evidence>
<dbReference type="AlphaFoldDB" id="A0A2M6WFP5"/>
<dbReference type="PANTHER" id="PTHR11601:SF34">
    <property type="entry name" value="CYSTEINE DESULFURASE"/>
    <property type="match status" value="1"/>
</dbReference>
<reference evidence="6" key="1">
    <citation type="submission" date="2017-09" db="EMBL/GenBank/DDBJ databases">
        <title>Depth-based differentiation of microbial function through sediment-hosted aquifers and enrichment of novel symbionts in the deep terrestrial subsurface.</title>
        <authorList>
            <person name="Probst A.J."/>
            <person name="Ladd B."/>
            <person name="Jarett J.K."/>
            <person name="Geller-Mcgrath D.E."/>
            <person name="Sieber C.M.K."/>
            <person name="Emerson J.B."/>
            <person name="Anantharaman K."/>
            <person name="Thomas B.C."/>
            <person name="Malmstrom R."/>
            <person name="Stieglmeier M."/>
            <person name="Klingl A."/>
            <person name="Woyke T."/>
            <person name="Ryan C.M."/>
            <person name="Banfield J.F."/>
        </authorList>
    </citation>
    <scope>NUCLEOTIDE SEQUENCE [LARGE SCALE GENOMIC DNA]</scope>
</reference>
<dbReference type="InterPro" id="IPR015422">
    <property type="entry name" value="PyrdxlP-dep_Trfase_small"/>
</dbReference>
<evidence type="ECO:0000256" key="2">
    <source>
        <dbReference type="ARBA" id="ARBA00006490"/>
    </source>
</evidence>
<dbReference type="Proteomes" id="UP000229530">
    <property type="component" value="Unassembled WGS sequence"/>
</dbReference>
<comment type="catalytic activity">
    <reaction evidence="3">
        <text>(sulfur carrier)-H + L-cysteine = (sulfur carrier)-SH + L-alanine</text>
        <dbReference type="Rhea" id="RHEA:43892"/>
        <dbReference type="Rhea" id="RHEA-COMP:14737"/>
        <dbReference type="Rhea" id="RHEA-COMP:14739"/>
        <dbReference type="ChEBI" id="CHEBI:29917"/>
        <dbReference type="ChEBI" id="CHEBI:35235"/>
        <dbReference type="ChEBI" id="CHEBI:57972"/>
        <dbReference type="ChEBI" id="CHEBI:64428"/>
        <dbReference type="EC" id="2.8.1.7"/>
    </reaction>
</comment>
<gene>
    <name evidence="5" type="ORF">COU12_02175</name>
</gene>
<feature type="non-terminal residue" evidence="5">
    <location>
        <position position="1"/>
    </location>
</feature>
<feature type="domain" description="Aminotransferase class V" evidence="4">
    <location>
        <begin position="17"/>
        <end position="152"/>
    </location>
</feature>
<dbReference type="Gene3D" id="1.10.260.50">
    <property type="match status" value="1"/>
</dbReference>
<dbReference type="EMBL" id="PFBE01000036">
    <property type="protein sequence ID" value="PIT91609.1"/>
    <property type="molecule type" value="Genomic_DNA"/>
</dbReference>
<dbReference type="PANTHER" id="PTHR11601">
    <property type="entry name" value="CYSTEINE DESULFURYLASE FAMILY MEMBER"/>
    <property type="match status" value="1"/>
</dbReference>
<evidence type="ECO:0000313" key="6">
    <source>
        <dbReference type="Proteomes" id="UP000229530"/>
    </source>
</evidence>
<evidence type="ECO:0000259" key="4">
    <source>
        <dbReference type="Pfam" id="PF00266"/>
    </source>
</evidence>
<dbReference type="Gene3D" id="3.90.1150.10">
    <property type="entry name" value="Aspartate Aminotransferase, domain 1"/>
    <property type="match status" value="1"/>
</dbReference>
<dbReference type="InterPro" id="IPR015424">
    <property type="entry name" value="PyrdxlP-dep_Trfase"/>
</dbReference>
<dbReference type="InterPro" id="IPR000192">
    <property type="entry name" value="Aminotrans_V_dom"/>
</dbReference>
<comment type="cofactor">
    <cofactor evidence="1">
        <name>pyridoxal 5'-phosphate</name>
        <dbReference type="ChEBI" id="CHEBI:597326"/>
    </cofactor>
</comment>
<protein>
    <submittedName>
        <fullName evidence="5">Cysteine desulfurase NifS</fullName>
    </submittedName>
</protein>
<accession>A0A2M6WFP5</accession>
<dbReference type="Pfam" id="PF00266">
    <property type="entry name" value="Aminotran_5"/>
    <property type="match status" value="1"/>
</dbReference>
<name>A0A2M6WFP5_9BACT</name>
<dbReference type="InterPro" id="IPR015421">
    <property type="entry name" value="PyrdxlP-dep_Trfase_major"/>
</dbReference>
<organism evidence="5 6">
    <name type="scientific">Candidatus Jorgensenbacteria bacterium CG10_big_fil_rev_8_21_14_0_10_54_38</name>
    <dbReference type="NCBI Taxonomy" id="1974593"/>
    <lineage>
        <taxon>Bacteria</taxon>
        <taxon>Candidatus Joergenseniibacteriota</taxon>
    </lineage>
</organism>
<evidence type="ECO:0000313" key="5">
    <source>
        <dbReference type="EMBL" id="PIT91609.1"/>
    </source>
</evidence>
<evidence type="ECO:0000256" key="3">
    <source>
        <dbReference type="ARBA" id="ARBA00050776"/>
    </source>
</evidence>
<dbReference type="SUPFAM" id="SSF53383">
    <property type="entry name" value="PLP-dependent transferases"/>
    <property type="match status" value="1"/>
</dbReference>
<dbReference type="Gene3D" id="3.40.640.10">
    <property type="entry name" value="Type I PLP-dependent aspartate aminotransferase-like (Major domain)"/>
    <property type="match status" value="1"/>
</dbReference>